<dbReference type="OrthoDB" id="7069202at2"/>
<reference evidence="2" key="1">
    <citation type="journal article" date="2013" name="Proc. Natl. Acad. Sci. U.S.A.">
        <title>Improving the coverage of the cyanobacterial phylum using diversity-driven genome sequencing.</title>
        <authorList>
            <person name="Shih P.M."/>
            <person name="Wu D."/>
            <person name="Latifi A."/>
            <person name="Axen S.D."/>
            <person name="Fewer D.P."/>
            <person name="Talla E."/>
            <person name="Calteau A."/>
            <person name="Cai F."/>
            <person name="Tandeau de Marsac N."/>
            <person name="Rippka R."/>
            <person name="Herdman M."/>
            <person name="Sivonen K."/>
            <person name="Coursin T."/>
            <person name="Laurent T."/>
            <person name="Goodwin L."/>
            <person name="Nolan M."/>
            <person name="Davenport K.W."/>
            <person name="Han C.S."/>
            <person name="Rubin E.M."/>
            <person name="Eisen J.A."/>
            <person name="Woyke T."/>
            <person name="Gugger M."/>
            <person name="Kerfeld C.A."/>
        </authorList>
    </citation>
    <scope>NUCLEOTIDE SEQUENCE [LARGE SCALE GENOMIC DNA]</scope>
    <source>
        <strain evidence="2">ATCC 29371 / PCC 7437</strain>
    </source>
</reference>
<dbReference type="EMBL" id="CP003653">
    <property type="protein sequence ID" value="AFZ37495.1"/>
    <property type="molecule type" value="Genomic_DNA"/>
</dbReference>
<proteinExistence type="predicted"/>
<organism evidence="1 2">
    <name type="scientific">Stanieria cyanosphaera (strain ATCC 29371 / PCC 7437)</name>
    <dbReference type="NCBI Taxonomy" id="111780"/>
    <lineage>
        <taxon>Bacteria</taxon>
        <taxon>Bacillati</taxon>
        <taxon>Cyanobacteriota</taxon>
        <taxon>Cyanophyceae</taxon>
        <taxon>Pleurocapsales</taxon>
        <taxon>Dermocarpellaceae</taxon>
        <taxon>Stanieria</taxon>
    </lineage>
</organism>
<sequence length="83" mass="9249">MLVSVEGIYRNGRVELTENPNNMPEGTFVIVTFVTKNDIDLASQGIDREQAEALRASLTTFSDDWDSPEMSIYDNYDAAKANS</sequence>
<dbReference type="KEGG" id="scs:Sta7437_4017"/>
<evidence type="ECO:0000313" key="1">
    <source>
        <dbReference type="EMBL" id="AFZ37495.1"/>
    </source>
</evidence>
<dbReference type="STRING" id="111780.Sta7437_4017"/>
<dbReference type="eggNOG" id="ENOG50335JX">
    <property type="taxonomic scope" value="Bacteria"/>
</dbReference>
<evidence type="ECO:0000313" key="2">
    <source>
        <dbReference type="Proteomes" id="UP000010473"/>
    </source>
</evidence>
<dbReference type="Proteomes" id="UP000010473">
    <property type="component" value="Chromosome"/>
</dbReference>
<protein>
    <submittedName>
        <fullName evidence="1">Uncharacterized protein</fullName>
    </submittedName>
</protein>
<keyword evidence="2" id="KW-1185">Reference proteome</keyword>
<gene>
    <name evidence="1" type="ordered locus">Sta7437_4017</name>
</gene>
<name>K9XY16_STAC7</name>
<accession>K9XY16</accession>
<dbReference type="AlphaFoldDB" id="K9XY16"/>
<dbReference type="RefSeq" id="WP_015195153.1">
    <property type="nucleotide sequence ID" value="NC_019748.1"/>
</dbReference>
<dbReference type="HOGENOM" id="CLU_2536319_0_0_3"/>